<gene>
    <name evidence="10" type="primary">fis</name>
    <name evidence="10" type="ORF">SOCEGT47_032730</name>
</gene>
<dbReference type="InterPro" id="IPR025944">
    <property type="entry name" value="Sigma_54_int_dom_CS"/>
</dbReference>
<protein>
    <submittedName>
        <fullName evidence="10">Fis family transcriptional regulator</fullName>
    </submittedName>
</protein>
<dbReference type="InterPro" id="IPR002197">
    <property type="entry name" value="HTH_Fis"/>
</dbReference>
<reference evidence="10 11" key="1">
    <citation type="submission" date="2015-09" db="EMBL/GenBank/DDBJ databases">
        <title>Sorangium comparison.</title>
        <authorList>
            <person name="Zaburannyi N."/>
            <person name="Bunk B."/>
            <person name="Overmann J."/>
            <person name="Mueller R."/>
        </authorList>
    </citation>
    <scope>NUCLEOTIDE SEQUENCE [LARGE SCALE GENOMIC DNA]</scope>
    <source>
        <strain evidence="10 11">So ceGT47</strain>
    </source>
</reference>
<dbReference type="EMBL" id="CP012670">
    <property type="protein sequence ID" value="AUX22763.1"/>
    <property type="molecule type" value="Genomic_DNA"/>
</dbReference>
<dbReference type="CDD" id="cd00009">
    <property type="entry name" value="AAA"/>
    <property type="match status" value="1"/>
</dbReference>
<dbReference type="Gene3D" id="1.10.8.60">
    <property type="match status" value="1"/>
</dbReference>
<feature type="compositionally biased region" description="Low complexity" evidence="7">
    <location>
        <begin position="440"/>
        <end position="453"/>
    </location>
</feature>
<dbReference type="Pfam" id="PF00072">
    <property type="entry name" value="Response_reg"/>
    <property type="match status" value="1"/>
</dbReference>
<dbReference type="GO" id="GO:0005524">
    <property type="term" value="F:ATP binding"/>
    <property type="evidence" value="ECO:0007669"/>
    <property type="project" value="UniProtKB-KW"/>
</dbReference>
<evidence type="ECO:0000256" key="6">
    <source>
        <dbReference type="PROSITE-ProRule" id="PRU00169"/>
    </source>
</evidence>
<keyword evidence="1" id="KW-0547">Nucleotide-binding</keyword>
<dbReference type="Pfam" id="PF00158">
    <property type="entry name" value="Sigma54_activat"/>
    <property type="match status" value="1"/>
</dbReference>
<dbReference type="InterPro" id="IPR027417">
    <property type="entry name" value="P-loop_NTPase"/>
</dbReference>
<evidence type="ECO:0000256" key="3">
    <source>
        <dbReference type="ARBA" id="ARBA00023015"/>
    </source>
</evidence>
<accession>A0A4P2Q1N9</accession>
<evidence type="ECO:0000259" key="9">
    <source>
        <dbReference type="PROSITE" id="PS50110"/>
    </source>
</evidence>
<dbReference type="Pfam" id="PF25601">
    <property type="entry name" value="AAA_lid_14"/>
    <property type="match status" value="1"/>
</dbReference>
<keyword evidence="6" id="KW-0597">Phosphoprotein</keyword>
<organism evidence="10 11">
    <name type="scientific">Sorangium cellulosum</name>
    <name type="common">Polyangium cellulosum</name>
    <dbReference type="NCBI Taxonomy" id="56"/>
    <lineage>
        <taxon>Bacteria</taxon>
        <taxon>Pseudomonadati</taxon>
        <taxon>Myxococcota</taxon>
        <taxon>Polyangia</taxon>
        <taxon>Polyangiales</taxon>
        <taxon>Polyangiaceae</taxon>
        <taxon>Sorangium</taxon>
    </lineage>
</organism>
<evidence type="ECO:0000259" key="8">
    <source>
        <dbReference type="PROSITE" id="PS50045"/>
    </source>
</evidence>
<dbReference type="SMART" id="SM00382">
    <property type="entry name" value="AAA"/>
    <property type="match status" value="1"/>
</dbReference>
<dbReference type="Gene3D" id="3.40.50.2300">
    <property type="match status" value="1"/>
</dbReference>
<dbReference type="PROSITE" id="PS00676">
    <property type="entry name" value="SIGMA54_INTERACT_2"/>
    <property type="match status" value="1"/>
</dbReference>
<keyword evidence="3" id="KW-0805">Transcription regulation</keyword>
<dbReference type="InterPro" id="IPR001789">
    <property type="entry name" value="Sig_transdc_resp-reg_receiver"/>
</dbReference>
<dbReference type="InterPro" id="IPR025943">
    <property type="entry name" value="Sigma_54_int_dom_ATP-bd_2"/>
</dbReference>
<dbReference type="InterPro" id="IPR011006">
    <property type="entry name" value="CheY-like_superfamily"/>
</dbReference>
<dbReference type="PROSITE" id="PS50110">
    <property type="entry name" value="RESPONSE_REGULATORY"/>
    <property type="match status" value="1"/>
</dbReference>
<dbReference type="InterPro" id="IPR009057">
    <property type="entry name" value="Homeodomain-like_sf"/>
</dbReference>
<dbReference type="Gene3D" id="3.40.50.300">
    <property type="entry name" value="P-loop containing nucleotide triphosphate hydrolases"/>
    <property type="match status" value="1"/>
</dbReference>
<dbReference type="SUPFAM" id="SSF52172">
    <property type="entry name" value="CheY-like"/>
    <property type="match status" value="1"/>
</dbReference>
<dbReference type="SUPFAM" id="SSF46689">
    <property type="entry name" value="Homeodomain-like"/>
    <property type="match status" value="1"/>
</dbReference>
<feature type="compositionally biased region" description="Pro residues" evidence="7">
    <location>
        <begin position="1"/>
        <end position="12"/>
    </location>
</feature>
<dbReference type="SUPFAM" id="SSF52540">
    <property type="entry name" value="P-loop containing nucleoside triphosphate hydrolases"/>
    <property type="match status" value="1"/>
</dbReference>
<dbReference type="InterPro" id="IPR025662">
    <property type="entry name" value="Sigma_54_int_dom_ATP-bd_1"/>
</dbReference>
<evidence type="ECO:0000313" key="11">
    <source>
        <dbReference type="Proteomes" id="UP000295781"/>
    </source>
</evidence>
<evidence type="ECO:0000256" key="5">
    <source>
        <dbReference type="ARBA" id="ARBA00023163"/>
    </source>
</evidence>
<dbReference type="PROSITE" id="PS00675">
    <property type="entry name" value="SIGMA54_INTERACT_1"/>
    <property type="match status" value="1"/>
</dbReference>
<evidence type="ECO:0000256" key="2">
    <source>
        <dbReference type="ARBA" id="ARBA00022840"/>
    </source>
</evidence>
<dbReference type="SMART" id="SM00448">
    <property type="entry name" value="REC"/>
    <property type="match status" value="1"/>
</dbReference>
<dbReference type="Gene3D" id="1.10.10.60">
    <property type="entry name" value="Homeodomain-like"/>
    <property type="match status" value="1"/>
</dbReference>
<dbReference type="AlphaFoldDB" id="A0A4P2Q1N9"/>
<feature type="compositionally biased region" description="Basic and acidic residues" evidence="7">
    <location>
        <begin position="454"/>
        <end position="463"/>
    </location>
</feature>
<keyword evidence="4" id="KW-0238">DNA-binding</keyword>
<dbReference type="Proteomes" id="UP000295781">
    <property type="component" value="Chromosome"/>
</dbReference>
<evidence type="ECO:0000256" key="1">
    <source>
        <dbReference type="ARBA" id="ARBA00022741"/>
    </source>
</evidence>
<dbReference type="PROSITE" id="PS50045">
    <property type="entry name" value="SIGMA54_INTERACT_4"/>
    <property type="match status" value="1"/>
</dbReference>
<evidence type="ECO:0000313" key="10">
    <source>
        <dbReference type="EMBL" id="AUX22763.1"/>
    </source>
</evidence>
<evidence type="ECO:0000256" key="7">
    <source>
        <dbReference type="SAM" id="MobiDB-lite"/>
    </source>
</evidence>
<evidence type="ECO:0000256" key="4">
    <source>
        <dbReference type="ARBA" id="ARBA00023125"/>
    </source>
</evidence>
<sequence>MVGSMPAPPPASSPAAPAPTLHPGGAASPTVLVVDDERNIRRTLALVLQGEGYQVAEAASAEAALDLLAHGDGPVDLALVDLLLPGMNGLDLLQRVRQDDATRELPVIVISGHATVNDAVKAVKLGACDFFEKPLNRERVLVGVKNALQNSRLAREVEDLKAQVQSRYEMIGQSAAMQRLFKEIDRVAPTKASVLITGESGTGKELISRAIHRLSPRARGPFVRVNCAAIPRELIESELFGHERGAFTGASGPKRGFFEQAHGGTLFLDEIGDMDLAAQAKVLRALQSGEICRVGSEHSRHVDVRVLAATNKDLSREVAALRFREDLFFRLAVFPLKSPALRDRMEDLRALADAFIAAFCNENGLKQKAIDPAVYAALERRSWPGNVRELKNVIERAAILSGDVVTIADLPEDPHENPFEDDVQGAAGGGSIAPPPPSPSSGGAAEPPAGAARSEPERPRLTLREFRDRAERRYIVEVLASLDWNISRAAVVLGVERTNLHKKIRAYGIKRGEAP</sequence>
<feature type="domain" description="Sigma-54 factor interaction" evidence="8">
    <location>
        <begin position="170"/>
        <end position="399"/>
    </location>
</feature>
<keyword evidence="5" id="KW-0804">Transcription</keyword>
<dbReference type="GO" id="GO:0043565">
    <property type="term" value="F:sequence-specific DNA binding"/>
    <property type="evidence" value="ECO:0007669"/>
    <property type="project" value="InterPro"/>
</dbReference>
<dbReference type="PROSITE" id="PS00688">
    <property type="entry name" value="SIGMA54_INTERACT_3"/>
    <property type="match status" value="1"/>
</dbReference>
<dbReference type="InterPro" id="IPR003593">
    <property type="entry name" value="AAA+_ATPase"/>
</dbReference>
<dbReference type="PRINTS" id="PR01590">
    <property type="entry name" value="HTHFIS"/>
</dbReference>
<dbReference type="InterPro" id="IPR058031">
    <property type="entry name" value="AAA_lid_NorR"/>
</dbReference>
<dbReference type="FunFam" id="3.40.50.300:FF:000006">
    <property type="entry name" value="DNA-binding transcriptional regulator NtrC"/>
    <property type="match status" value="1"/>
</dbReference>
<dbReference type="GO" id="GO:0006355">
    <property type="term" value="P:regulation of DNA-templated transcription"/>
    <property type="evidence" value="ECO:0007669"/>
    <property type="project" value="InterPro"/>
</dbReference>
<proteinExistence type="predicted"/>
<dbReference type="GO" id="GO:0000160">
    <property type="term" value="P:phosphorelay signal transduction system"/>
    <property type="evidence" value="ECO:0007669"/>
    <property type="project" value="InterPro"/>
</dbReference>
<feature type="modified residue" description="4-aspartylphosphate" evidence="6">
    <location>
        <position position="81"/>
    </location>
</feature>
<dbReference type="InterPro" id="IPR002078">
    <property type="entry name" value="Sigma_54_int"/>
</dbReference>
<dbReference type="Pfam" id="PF02954">
    <property type="entry name" value="HTH_8"/>
    <property type="match status" value="1"/>
</dbReference>
<name>A0A4P2Q1N9_SORCE</name>
<feature type="region of interest" description="Disordered" evidence="7">
    <location>
        <begin position="410"/>
        <end position="463"/>
    </location>
</feature>
<keyword evidence="2" id="KW-0067">ATP-binding</keyword>
<feature type="domain" description="Response regulatory" evidence="9">
    <location>
        <begin position="30"/>
        <end position="148"/>
    </location>
</feature>
<feature type="region of interest" description="Disordered" evidence="7">
    <location>
        <begin position="1"/>
        <end position="28"/>
    </location>
</feature>
<dbReference type="PANTHER" id="PTHR32071">
    <property type="entry name" value="TRANSCRIPTIONAL REGULATORY PROTEIN"/>
    <property type="match status" value="1"/>
</dbReference>